<dbReference type="RefSeq" id="WP_112748627.1">
    <property type="nucleotide sequence ID" value="NZ_QMFY01000011.1"/>
</dbReference>
<evidence type="ECO:0000259" key="2">
    <source>
        <dbReference type="Pfam" id="PF13598"/>
    </source>
</evidence>
<dbReference type="Proteomes" id="UP000251889">
    <property type="component" value="Unassembled WGS sequence"/>
</dbReference>
<accession>A0A364Y108</accession>
<evidence type="ECO:0000313" key="5">
    <source>
        <dbReference type="Proteomes" id="UP000251889"/>
    </source>
</evidence>
<evidence type="ECO:0008006" key="6">
    <source>
        <dbReference type="Google" id="ProtNLM"/>
    </source>
</evidence>
<feature type="coiled-coil region" evidence="1">
    <location>
        <begin position="160"/>
        <end position="187"/>
    </location>
</feature>
<feature type="coiled-coil region" evidence="1">
    <location>
        <begin position="100"/>
        <end position="134"/>
    </location>
</feature>
<dbReference type="Pfam" id="PF13598">
    <property type="entry name" value="DUF4139"/>
    <property type="match status" value="1"/>
</dbReference>
<organism evidence="4 5">
    <name type="scientific">Pseudochryseolinea flava</name>
    <dbReference type="NCBI Taxonomy" id="2059302"/>
    <lineage>
        <taxon>Bacteria</taxon>
        <taxon>Pseudomonadati</taxon>
        <taxon>Bacteroidota</taxon>
        <taxon>Cytophagia</taxon>
        <taxon>Cytophagales</taxon>
        <taxon>Fulvivirgaceae</taxon>
        <taxon>Pseudochryseolinea</taxon>
    </lineage>
</organism>
<dbReference type="EMBL" id="QMFY01000011">
    <property type="protein sequence ID" value="RAV99438.1"/>
    <property type="molecule type" value="Genomic_DNA"/>
</dbReference>
<dbReference type="NCBIfam" id="TIGR02231">
    <property type="entry name" value="mucoidy inhibitor MuiA family protein"/>
    <property type="match status" value="1"/>
</dbReference>
<evidence type="ECO:0000259" key="3">
    <source>
        <dbReference type="Pfam" id="PF13600"/>
    </source>
</evidence>
<dbReference type="InterPro" id="IPR037291">
    <property type="entry name" value="DUF4139"/>
</dbReference>
<evidence type="ECO:0000256" key="1">
    <source>
        <dbReference type="SAM" id="Coils"/>
    </source>
</evidence>
<reference evidence="4 5" key="1">
    <citation type="submission" date="2018-06" db="EMBL/GenBank/DDBJ databases">
        <title>Chryseolinea flavus sp. nov., a member of the phylum Bacteroidetes isolated from soil.</title>
        <authorList>
            <person name="Li Y."/>
            <person name="Wang J."/>
        </authorList>
    </citation>
    <scope>NUCLEOTIDE SEQUENCE [LARGE SCALE GENOMIC DNA]</scope>
    <source>
        <strain evidence="4 5">SDU1-6</strain>
    </source>
</reference>
<dbReference type="InterPro" id="IPR025554">
    <property type="entry name" value="DUF4140"/>
</dbReference>
<dbReference type="OrthoDB" id="634585at2"/>
<sequence>MDRILIIIGLLICLVKTAYGQQRLHLLSKTDEITLYLTAAEVKSVAPISLKEGTTTVVFAGLPISTVENSVQVSLPKGIELLSVATNEVAVDPTKADQNLRMLRDSLESLQQRLEVIQNQVDAFHAEKEMLKQNQHLGGSQTTVSLLELNKAADFFRERNLKINNALSLLNRKLKKLQSESDTLRLQYDTRLGQIKPLRKEVEVVLSSPIAQKIELTYRYLITEAGWSAAYDLVATEVNRPVTLKYKARLYNASGIDWKDVKISLSTGDPSLNASRPYLTAWTLNYNSAANEGQLQYNNNMNAMAVQNAESSDEEIAVAEMSTTFPIEKKHSVPSRIQPYWIDLSTASLDATFEYLTIPKIDLSAFLIAKVAGWEKLNLIDGDANVYFGNAYIGQSRINTRSMSDTLELSLGRDNQIIVSRAKLEDKGETKLIGTKRSEAFKYEILIKNNRNVPITIKIQDQIPVSQESDITVERDDVSNASMDALSGRLQWLKTIPAGQNVELTNAFTVRYPKGKHVNIRKQRLVKTPRYRH</sequence>
<gene>
    <name evidence="4" type="ORF">DQQ10_19660</name>
</gene>
<keyword evidence="1" id="KW-0175">Coiled coil</keyword>
<name>A0A364Y108_9BACT</name>
<dbReference type="PANTHER" id="PTHR31005">
    <property type="entry name" value="DUF4139 DOMAIN-CONTAINING PROTEIN"/>
    <property type="match status" value="1"/>
</dbReference>
<feature type="domain" description="DUF4140" evidence="3">
    <location>
        <begin position="33"/>
        <end position="131"/>
    </location>
</feature>
<dbReference type="Pfam" id="PF13600">
    <property type="entry name" value="DUF4140"/>
    <property type="match status" value="1"/>
</dbReference>
<keyword evidence="5" id="KW-1185">Reference proteome</keyword>
<protein>
    <recommendedName>
        <fullName evidence="6">Mucoidy inhibitor MuiA family protein</fullName>
    </recommendedName>
</protein>
<evidence type="ECO:0000313" key="4">
    <source>
        <dbReference type="EMBL" id="RAV99438.1"/>
    </source>
</evidence>
<dbReference type="PANTHER" id="PTHR31005:SF8">
    <property type="entry name" value="DUF4139 DOMAIN-CONTAINING PROTEIN"/>
    <property type="match status" value="1"/>
</dbReference>
<proteinExistence type="predicted"/>
<dbReference type="AlphaFoldDB" id="A0A364Y108"/>
<comment type="caution">
    <text evidence="4">The sequence shown here is derived from an EMBL/GenBank/DDBJ whole genome shotgun (WGS) entry which is preliminary data.</text>
</comment>
<feature type="domain" description="DUF4139" evidence="2">
    <location>
        <begin position="216"/>
        <end position="514"/>
    </location>
</feature>
<dbReference type="InterPro" id="IPR011935">
    <property type="entry name" value="CHP02231"/>
</dbReference>